<name>A0A6M3JUG7_9ZZZZ</name>
<reference evidence="1" key="1">
    <citation type="submission" date="2020-03" db="EMBL/GenBank/DDBJ databases">
        <title>The deep terrestrial virosphere.</title>
        <authorList>
            <person name="Holmfeldt K."/>
            <person name="Nilsson E."/>
            <person name="Simone D."/>
            <person name="Lopez-Fernandez M."/>
            <person name="Wu X."/>
            <person name="de Brujin I."/>
            <person name="Lundin D."/>
            <person name="Andersson A."/>
            <person name="Bertilsson S."/>
            <person name="Dopson M."/>
        </authorList>
    </citation>
    <scope>NUCLEOTIDE SEQUENCE</scope>
    <source>
        <strain evidence="1">MM415A02613</strain>
        <strain evidence="2">MM415B03137</strain>
    </source>
</reference>
<evidence type="ECO:0000313" key="1">
    <source>
        <dbReference type="EMBL" id="QJA72792.1"/>
    </source>
</evidence>
<protein>
    <submittedName>
        <fullName evidence="1">Uncharacterized protein</fullName>
    </submittedName>
</protein>
<dbReference type="AlphaFoldDB" id="A0A6M3JUG7"/>
<gene>
    <name evidence="1" type="ORF">MM415A02613_0010</name>
    <name evidence="2" type="ORF">MM415B03137_0012</name>
</gene>
<evidence type="ECO:0000313" key="2">
    <source>
        <dbReference type="EMBL" id="QJA86693.1"/>
    </source>
</evidence>
<sequence>MKDIKCVLGFHKYVYYKYGWKRYCKDCGCVQYYTYNAGVEESRAHYGWNTAKGVNYYSEDYQKYLNF</sequence>
<dbReference type="EMBL" id="MT142653">
    <property type="protein sequence ID" value="QJA86693.1"/>
    <property type="molecule type" value="Genomic_DNA"/>
</dbReference>
<organism evidence="1">
    <name type="scientific">viral metagenome</name>
    <dbReference type="NCBI Taxonomy" id="1070528"/>
    <lineage>
        <taxon>unclassified sequences</taxon>
        <taxon>metagenomes</taxon>
        <taxon>organismal metagenomes</taxon>
    </lineage>
</organism>
<accession>A0A6M3JUG7</accession>
<proteinExistence type="predicted"/>
<dbReference type="EMBL" id="MT141978">
    <property type="protein sequence ID" value="QJA72792.1"/>
    <property type="molecule type" value="Genomic_DNA"/>
</dbReference>